<dbReference type="FunFam" id="3.30.428.10:FF:000004">
    <property type="entry name" value="aprataxin isoform X2"/>
    <property type="match status" value="1"/>
</dbReference>
<dbReference type="Pfam" id="PF16278">
    <property type="entry name" value="zf-C2HE"/>
    <property type="match status" value="1"/>
</dbReference>
<sequence>MLKLIFGDANHGSFEVDLLGVDGMKICGFRDEGYKVVLMAVDHQKIDMDIDNKGEEQQKGKPVMVILVGAPGSGKSTFCEHVMGSSLRPWTRICQDTINNGKAGTKPQCLKRAAAALKEGKSVFIDRCNLDKEQRSDFVKLDCGAQVDVHAVVLDLPAQLCISRSVKRTGHEGNLQGGKAAAVVNRMLQKKELPKLNEGFARIVFCHNENDVEATIKAYTALGPLDTLPNGCFGQKNPDAKIQLGIMKFLKKVEAPSSLGSSSDGVQDSPCPRAGNANNTCCKGTAKESLLLGAASKEVKESEDLPKGSVDADVSVGDITTLAFPSISTADFQFNNEKASDIIVEKVEEFVNKLENGRLVLVDLSHGSKILSLVRAKAAKRNIDSKKFFTFVGDITRLYSQGGLHCNAIANAANWRLKPGGGGVNAAIFAAAGPSLETATKERAKSLLPGHAVVVPLPSDSPLYTREGVSHVIHVLGPNMNPQRPNSLNNDYTKGCSILREAYTSLFTGFLSIVRSRLKLPRRISEKLESSPSDLKDPSHGPRNHLTNSDQKIKRDDDSVYERSKKCKGTHNETVADISAPSSTYGKVSGDKSKLEGPTSKSWGSWAQALYHIAMHPEKHKEKLLEVLDAVVVLNDLYPKACKHLLVLARHEGLDCLADVHQEHLQLLMTMHAVGLKWAEKFLHEDSSMVFRLGYHSVPSMRQLHLHVISQDFNSNHLKNKKHWNSFNTAFFRDSVDVIEEIKNHGKATIKDEDCQLSMELRCHRCRSAHPNIPRLKSHISICQAPFPHALLENSRLVLAPKHNWSDT</sequence>
<evidence type="ECO:0000256" key="1">
    <source>
        <dbReference type="SAM" id="MobiDB-lite"/>
    </source>
</evidence>
<dbReference type="GO" id="GO:0030983">
    <property type="term" value="F:mismatched DNA binding"/>
    <property type="evidence" value="ECO:0007669"/>
    <property type="project" value="TreeGrafter"/>
</dbReference>
<dbReference type="PROSITE" id="PS51154">
    <property type="entry name" value="MACRO"/>
    <property type="match status" value="1"/>
</dbReference>
<dbReference type="Pfam" id="PF11969">
    <property type="entry name" value="DcpS_C"/>
    <property type="match status" value="1"/>
</dbReference>
<dbReference type="EMBL" id="JAAWWB010000032">
    <property type="protein sequence ID" value="KAG6744273.1"/>
    <property type="molecule type" value="Genomic_DNA"/>
</dbReference>
<proteinExistence type="predicted"/>
<accession>A0A8X7Y969</accession>
<feature type="domain" description="Macro" evidence="2">
    <location>
        <begin position="375"/>
        <end position="632"/>
    </location>
</feature>
<dbReference type="GO" id="GO:0005634">
    <property type="term" value="C:nucleus"/>
    <property type="evidence" value="ECO:0007669"/>
    <property type="project" value="TreeGrafter"/>
</dbReference>
<evidence type="ECO:0000259" key="2">
    <source>
        <dbReference type="PROSITE" id="PS51154"/>
    </source>
</evidence>
<dbReference type="GO" id="GO:0003725">
    <property type="term" value="F:double-stranded RNA binding"/>
    <property type="evidence" value="ECO:0007669"/>
    <property type="project" value="TreeGrafter"/>
</dbReference>
<feature type="compositionally biased region" description="Basic and acidic residues" evidence="1">
    <location>
        <begin position="551"/>
        <end position="564"/>
    </location>
</feature>
<dbReference type="Pfam" id="PF13671">
    <property type="entry name" value="AAA_33"/>
    <property type="match status" value="1"/>
</dbReference>
<dbReference type="Pfam" id="PF01661">
    <property type="entry name" value="Macro"/>
    <property type="match status" value="1"/>
</dbReference>
<dbReference type="GO" id="GO:0003697">
    <property type="term" value="F:single-stranded DNA binding"/>
    <property type="evidence" value="ECO:0007669"/>
    <property type="project" value="TreeGrafter"/>
</dbReference>
<dbReference type="GO" id="GO:0033699">
    <property type="term" value="F:DNA 5'-adenosine monophosphate hydrolase activity"/>
    <property type="evidence" value="ECO:0007669"/>
    <property type="project" value="TreeGrafter"/>
</dbReference>
<dbReference type="OrthoDB" id="3512845at2759"/>
<dbReference type="PANTHER" id="PTHR12486">
    <property type="entry name" value="APRATAXIN-RELATED"/>
    <property type="match status" value="1"/>
</dbReference>
<gene>
    <name evidence="3" type="ORF">POTOM_052989</name>
</gene>
<evidence type="ECO:0000313" key="4">
    <source>
        <dbReference type="Proteomes" id="UP000886885"/>
    </source>
</evidence>
<reference evidence="3" key="1">
    <citation type="journal article" date="2020" name="bioRxiv">
        <title>Hybrid origin of Populus tomentosa Carr. identified through genome sequencing and phylogenomic analysis.</title>
        <authorList>
            <person name="An X."/>
            <person name="Gao K."/>
            <person name="Chen Z."/>
            <person name="Li J."/>
            <person name="Yang X."/>
            <person name="Yang X."/>
            <person name="Zhou J."/>
            <person name="Guo T."/>
            <person name="Zhao T."/>
            <person name="Huang S."/>
            <person name="Miao D."/>
            <person name="Khan W.U."/>
            <person name="Rao P."/>
            <person name="Ye M."/>
            <person name="Lei B."/>
            <person name="Liao W."/>
            <person name="Wang J."/>
            <person name="Ji L."/>
            <person name="Li Y."/>
            <person name="Guo B."/>
            <person name="Mustafa N.S."/>
            <person name="Li S."/>
            <person name="Yun Q."/>
            <person name="Keller S.R."/>
            <person name="Mao J."/>
            <person name="Zhang R."/>
            <person name="Strauss S.H."/>
        </authorList>
    </citation>
    <scope>NUCLEOTIDE SEQUENCE</scope>
    <source>
        <strain evidence="3">GM15</strain>
        <tissue evidence="3">Leaf</tissue>
    </source>
</reference>
<name>A0A8X7Y969_POPTO</name>
<evidence type="ECO:0000313" key="3">
    <source>
        <dbReference type="EMBL" id="KAG6744273.1"/>
    </source>
</evidence>
<feature type="region of interest" description="Disordered" evidence="1">
    <location>
        <begin position="528"/>
        <end position="599"/>
    </location>
</feature>
<keyword evidence="4" id="KW-1185">Reference proteome</keyword>
<dbReference type="FunFam" id="3.40.50.300:FF:002337">
    <property type="entry name" value="Transcription factor bHLH140"/>
    <property type="match status" value="1"/>
</dbReference>
<dbReference type="InterPro" id="IPR032566">
    <property type="entry name" value="Znf-C2HE"/>
</dbReference>
<comment type="caution">
    <text evidence="3">The sequence shown here is derived from an EMBL/GenBank/DDBJ whole genome shotgun (WGS) entry which is preliminary data.</text>
</comment>
<dbReference type="AlphaFoldDB" id="A0A8X7Y969"/>
<dbReference type="PROSITE" id="PS00892">
    <property type="entry name" value="HIT_1"/>
    <property type="match status" value="1"/>
</dbReference>
<dbReference type="FunFam" id="3.40.220.10:FF:000020">
    <property type="entry name" value="Transcription factor bHLH140"/>
    <property type="match status" value="1"/>
</dbReference>
<protein>
    <recommendedName>
        <fullName evidence="2">Macro domain-containing protein</fullName>
    </recommendedName>
</protein>
<feature type="compositionally biased region" description="Basic and acidic residues" evidence="1">
    <location>
        <begin position="528"/>
        <end position="540"/>
    </location>
</feature>
<dbReference type="GO" id="GO:0000012">
    <property type="term" value="P:single strand break repair"/>
    <property type="evidence" value="ECO:0007669"/>
    <property type="project" value="TreeGrafter"/>
</dbReference>
<dbReference type="InterPro" id="IPR002589">
    <property type="entry name" value="Macro_dom"/>
</dbReference>
<dbReference type="Proteomes" id="UP000886885">
    <property type="component" value="Chromosome 16D"/>
</dbReference>
<dbReference type="PANTHER" id="PTHR12486:SF4">
    <property type="entry name" value="APRATAXIN"/>
    <property type="match status" value="1"/>
</dbReference>
<dbReference type="InterPro" id="IPR019808">
    <property type="entry name" value="Histidine_triad_CS"/>
</dbReference>
<dbReference type="GO" id="GO:1990165">
    <property type="term" value="F:single-strand break-containing DNA binding"/>
    <property type="evidence" value="ECO:0007669"/>
    <property type="project" value="TreeGrafter"/>
</dbReference>
<dbReference type="SMART" id="SM00506">
    <property type="entry name" value="A1pp"/>
    <property type="match status" value="1"/>
</dbReference>
<organism evidence="3 4">
    <name type="scientific">Populus tomentosa</name>
    <name type="common">Chinese white poplar</name>
    <dbReference type="NCBI Taxonomy" id="118781"/>
    <lineage>
        <taxon>Eukaryota</taxon>
        <taxon>Viridiplantae</taxon>
        <taxon>Streptophyta</taxon>
        <taxon>Embryophyta</taxon>
        <taxon>Tracheophyta</taxon>
        <taxon>Spermatophyta</taxon>
        <taxon>Magnoliopsida</taxon>
        <taxon>eudicotyledons</taxon>
        <taxon>Gunneridae</taxon>
        <taxon>Pentapetalae</taxon>
        <taxon>rosids</taxon>
        <taxon>fabids</taxon>
        <taxon>Malpighiales</taxon>
        <taxon>Salicaceae</taxon>
        <taxon>Saliceae</taxon>
        <taxon>Populus</taxon>
    </lineage>
</organism>